<evidence type="ECO:0000313" key="2">
    <source>
        <dbReference type="EMBL" id="KAL0060280.1"/>
    </source>
</evidence>
<sequence>MSPHLGALWEEIQELQKQFGRMRLGLPDNNEQQEIRADNLTLPKNFPEVPLLTNYQDFFKEIDAFRASSNTLDEPARQPLQMQVSGANPQAAVGSSSNGSHKHKAMLTQLPEEPVKTRLRQEPDVRSMQKRKATSTPLPGEARRKSVRVGHATIKFISNDQNDDPCK</sequence>
<feature type="compositionally biased region" description="Polar residues" evidence="1">
    <location>
        <begin position="83"/>
        <end position="99"/>
    </location>
</feature>
<feature type="compositionally biased region" description="Basic and acidic residues" evidence="1">
    <location>
        <begin position="113"/>
        <end position="127"/>
    </location>
</feature>
<comment type="caution">
    <text evidence="2">The sequence shown here is derived from an EMBL/GenBank/DDBJ whole genome shotgun (WGS) entry which is preliminary data.</text>
</comment>
<gene>
    <name evidence="2" type="ORF">AAF712_012943</name>
</gene>
<protein>
    <submittedName>
        <fullName evidence="2">Uncharacterized protein</fullName>
    </submittedName>
</protein>
<dbReference type="EMBL" id="JBBXMP010000183">
    <property type="protein sequence ID" value="KAL0060280.1"/>
    <property type="molecule type" value="Genomic_DNA"/>
</dbReference>
<evidence type="ECO:0000256" key="1">
    <source>
        <dbReference type="SAM" id="MobiDB-lite"/>
    </source>
</evidence>
<keyword evidence="3" id="KW-1185">Reference proteome</keyword>
<proteinExistence type="predicted"/>
<name>A0ABR2ZG24_9AGAR</name>
<feature type="region of interest" description="Disordered" evidence="1">
    <location>
        <begin position="83"/>
        <end position="149"/>
    </location>
</feature>
<dbReference type="Proteomes" id="UP001437256">
    <property type="component" value="Unassembled WGS sequence"/>
</dbReference>
<accession>A0ABR2ZG24</accession>
<evidence type="ECO:0000313" key="3">
    <source>
        <dbReference type="Proteomes" id="UP001437256"/>
    </source>
</evidence>
<organism evidence="2 3">
    <name type="scientific">Marasmius tenuissimus</name>
    <dbReference type="NCBI Taxonomy" id="585030"/>
    <lineage>
        <taxon>Eukaryota</taxon>
        <taxon>Fungi</taxon>
        <taxon>Dikarya</taxon>
        <taxon>Basidiomycota</taxon>
        <taxon>Agaricomycotina</taxon>
        <taxon>Agaricomycetes</taxon>
        <taxon>Agaricomycetidae</taxon>
        <taxon>Agaricales</taxon>
        <taxon>Marasmiineae</taxon>
        <taxon>Marasmiaceae</taxon>
        <taxon>Marasmius</taxon>
    </lineage>
</organism>
<reference evidence="2 3" key="1">
    <citation type="submission" date="2024-05" db="EMBL/GenBank/DDBJ databases">
        <title>A draft genome resource for the thread blight pathogen Marasmius tenuissimus strain MS-2.</title>
        <authorList>
            <person name="Yulfo-Soto G.E."/>
            <person name="Baruah I.K."/>
            <person name="Amoako-Attah I."/>
            <person name="Bukari Y."/>
            <person name="Meinhardt L.W."/>
            <person name="Bailey B.A."/>
            <person name="Cohen S.P."/>
        </authorList>
    </citation>
    <scope>NUCLEOTIDE SEQUENCE [LARGE SCALE GENOMIC DNA]</scope>
    <source>
        <strain evidence="2 3">MS-2</strain>
    </source>
</reference>